<evidence type="ECO:0000313" key="1">
    <source>
        <dbReference type="EMBL" id="MDN4505856.1"/>
    </source>
</evidence>
<name>A0ABT8H085_9ACTN</name>
<organism evidence="1 2">
    <name type="scientific">Dietzia maris</name>
    <dbReference type="NCBI Taxonomy" id="37915"/>
    <lineage>
        <taxon>Bacteria</taxon>
        <taxon>Bacillati</taxon>
        <taxon>Actinomycetota</taxon>
        <taxon>Actinomycetes</taxon>
        <taxon>Mycobacteriales</taxon>
        <taxon>Dietziaceae</taxon>
        <taxon>Dietzia</taxon>
    </lineage>
</organism>
<comment type="caution">
    <text evidence="1">The sequence shown here is derived from an EMBL/GenBank/DDBJ whole genome shotgun (WGS) entry which is preliminary data.</text>
</comment>
<keyword evidence="2" id="KW-1185">Reference proteome</keyword>
<proteinExistence type="predicted"/>
<accession>A0ABT8H085</accession>
<gene>
    <name evidence="1" type="ORF">QYF62_07285</name>
</gene>
<evidence type="ECO:0000313" key="2">
    <source>
        <dbReference type="Proteomes" id="UP001172702"/>
    </source>
</evidence>
<protein>
    <submittedName>
        <fullName evidence="1">Uncharacterized protein</fullName>
    </submittedName>
</protein>
<dbReference type="RefSeq" id="WP_269503557.1">
    <property type="nucleotide sequence ID" value="NZ_JAPWIO010000009.1"/>
</dbReference>
<dbReference type="EMBL" id="JAUHTB010000006">
    <property type="protein sequence ID" value="MDN4505856.1"/>
    <property type="molecule type" value="Genomic_DNA"/>
</dbReference>
<sequence>MAHEPQSPLKDRNYNLVSVLEASLKMAWQLHEFIEDAESAGDTELADWFRRVQENDLKAGEQAKRMLAQRLQNDAD</sequence>
<reference evidence="1 2" key="1">
    <citation type="submission" date="2023-07" db="EMBL/GenBank/DDBJ databases">
        <title>Strategy for survival of the halotoleranting strain Dietzia MX2 from the Yakshinskoe mineral salts deposit.</title>
        <authorList>
            <person name="Kharitonova M.A."/>
            <person name="Kupriyanova-Ashina F.G."/>
            <person name="Shakirov T.R."/>
            <person name="Vafina M.S."/>
            <person name="Ilinskaya O.N."/>
        </authorList>
    </citation>
    <scope>NUCLEOTIDE SEQUENCE [LARGE SCALE GENOMIC DNA]</scope>
    <source>
        <strain evidence="1 2">MX2</strain>
    </source>
</reference>
<dbReference type="Proteomes" id="UP001172702">
    <property type="component" value="Unassembled WGS sequence"/>
</dbReference>